<dbReference type="InterPro" id="IPR050469">
    <property type="entry name" value="Diguanylate_Cyclase"/>
</dbReference>
<evidence type="ECO:0000256" key="1">
    <source>
        <dbReference type="SAM" id="Phobius"/>
    </source>
</evidence>
<dbReference type="GO" id="GO:0052621">
    <property type="term" value="F:diguanylate cyclase activity"/>
    <property type="evidence" value="ECO:0007669"/>
    <property type="project" value="TreeGrafter"/>
</dbReference>
<dbReference type="Proteomes" id="UP001317532">
    <property type="component" value="Chromosome"/>
</dbReference>
<dbReference type="InterPro" id="IPR029787">
    <property type="entry name" value="Nucleotide_cyclase"/>
</dbReference>
<dbReference type="EMBL" id="AP025523">
    <property type="protein sequence ID" value="BDE06193.1"/>
    <property type="molecule type" value="Genomic_DNA"/>
</dbReference>
<keyword evidence="4" id="KW-1185">Reference proteome</keyword>
<dbReference type="CDD" id="cd01949">
    <property type="entry name" value="GGDEF"/>
    <property type="match status" value="1"/>
</dbReference>
<dbReference type="GO" id="GO:1902201">
    <property type="term" value="P:negative regulation of bacterial-type flagellum-dependent cell motility"/>
    <property type="evidence" value="ECO:0007669"/>
    <property type="project" value="TreeGrafter"/>
</dbReference>
<feature type="transmembrane region" description="Helical" evidence="1">
    <location>
        <begin position="215"/>
        <end position="236"/>
    </location>
</feature>
<feature type="transmembrane region" description="Helical" evidence="1">
    <location>
        <begin position="76"/>
        <end position="103"/>
    </location>
</feature>
<dbReference type="GO" id="GO:0005886">
    <property type="term" value="C:plasma membrane"/>
    <property type="evidence" value="ECO:0007669"/>
    <property type="project" value="TreeGrafter"/>
</dbReference>
<dbReference type="PROSITE" id="PS50887">
    <property type="entry name" value="GGDEF"/>
    <property type="match status" value="1"/>
</dbReference>
<gene>
    <name evidence="3" type="ORF">WPS_14690</name>
</gene>
<organism evidence="3 4">
    <name type="scientific">Vulcanimicrobium alpinum</name>
    <dbReference type="NCBI Taxonomy" id="3016050"/>
    <lineage>
        <taxon>Bacteria</taxon>
        <taxon>Bacillati</taxon>
        <taxon>Vulcanimicrobiota</taxon>
        <taxon>Vulcanimicrobiia</taxon>
        <taxon>Vulcanimicrobiales</taxon>
        <taxon>Vulcanimicrobiaceae</taxon>
        <taxon>Vulcanimicrobium</taxon>
    </lineage>
</organism>
<dbReference type="SMART" id="SM00267">
    <property type="entry name" value="GGDEF"/>
    <property type="match status" value="1"/>
</dbReference>
<dbReference type="AlphaFoldDB" id="A0AAN2C9P2"/>
<dbReference type="NCBIfam" id="TIGR00254">
    <property type="entry name" value="GGDEF"/>
    <property type="match status" value="1"/>
</dbReference>
<feature type="domain" description="GGDEF" evidence="2">
    <location>
        <begin position="422"/>
        <end position="553"/>
    </location>
</feature>
<dbReference type="Pfam" id="PF00990">
    <property type="entry name" value="GGDEF"/>
    <property type="match status" value="1"/>
</dbReference>
<proteinExistence type="predicted"/>
<name>A0AAN2C9P2_UNVUL</name>
<dbReference type="PANTHER" id="PTHR45138">
    <property type="entry name" value="REGULATORY COMPONENTS OF SENSORY TRANSDUCTION SYSTEM"/>
    <property type="match status" value="1"/>
</dbReference>
<dbReference type="PANTHER" id="PTHR45138:SF9">
    <property type="entry name" value="DIGUANYLATE CYCLASE DGCM-RELATED"/>
    <property type="match status" value="1"/>
</dbReference>
<keyword evidence="1" id="KW-0472">Membrane</keyword>
<dbReference type="GO" id="GO:0043709">
    <property type="term" value="P:cell adhesion involved in single-species biofilm formation"/>
    <property type="evidence" value="ECO:0007669"/>
    <property type="project" value="TreeGrafter"/>
</dbReference>
<accession>A0AAN2C9P2</accession>
<reference evidence="3 4" key="1">
    <citation type="journal article" date="2022" name="ISME Commun">
        <title>Vulcanimicrobium alpinus gen. nov. sp. nov., the first cultivated representative of the candidate phylum 'Eremiobacterota', is a metabolically versatile aerobic anoxygenic phototroph.</title>
        <authorList>
            <person name="Yabe S."/>
            <person name="Muto K."/>
            <person name="Abe K."/>
            <person name="Yokota A."/>
            <person name="Staudigel H."/>
            <person name="Tebo B.M."/>
        </authorList>
    </citation>
    <scope>NUCLEOTIDE SEQUENCE [LARGE SCALE GENOMIC DNA]</scope>
    <source>
        <strain evidence="3 4">WC8-2</strain>
    </source>
</reference>
<dbReference type="InterPro" id="IPR000160">
    <property type="entry name" value="GGDEF_dom"/>
</dbReference>
<keyword evidence="1" id="KW-0812">Transmembrane</keyword>
<evidence type="ECO:0000259" key="2">
    <source>
        <dbReference type="PROSITE" id="PS50887"/>
    </source>
</evidence>
<feature type="transmembrane region" description="Helical" evidence="1">
    <location>
        <begin position="37"/>
        <end position="56"/>
    </location>
</feature>
<dbReference type="InterPro" id="IPR043128">
    <property type="entry name" value="Rev_trsase/Diguanyl_cyclase"/>
</dbReference>
<dbReference type="KEGG" id="vab:WPS_14690"/>
<keyword evidence="1" id="KW-1133">Transmembrane helix</keyword>
<feature type="transmembrane region" description="Helical" evidence="1">
    <location>
        <begin position="6"/>
        <end position="25"/>
    </location>
</feature>
<dbReference type="FunFam" id="3.30.70.270:FF:000001">
    <property type="entry name" value="Diguanylate cyclase domain protein"/>
    <property type="match status" value="1"/>
</dbReference>
<sequence>MIARRVYGFVRAASLFAATALFAVSGREAIRALQGDGGAFVIAALIAAIVLGLLRAPAAHFERSVRPTPASDRVGLLVPVLLAVLVTDGWVWAALCNVAAYLVRPTRRRSSLRERIFGAALRVPAWYAGSLAAAPLHDAALARGAAPFLMFVAIATVYVLLSDLLWVDPLTAARQSRSLARVWNRHLADRGTMLTVLAEAGWAYVIVRVTLTDGAALGAATLAPLLVLAVVLVRFARLNARLHRLALSREAVDAMLRASDPQPQMRSLLESVDPRITRESVEIAAYGRGGADRWSRVVRFGPPVAESLERHGLRVLLELQVTGEDRADETHDDGIVSGYAARDVHGRLRGALLVYRAHGGQAHAEPRELARAALELGPLLGEYGAIAATHSAATIDTLTGLPNRRGVTRSFEEAMEYVRAGGTYAVLLLDVDHFKSINDLLGHQTGDRALAQIGRIIADNLRGVDVAGRFGGEEFLVLLRDAARERAMHVAERLRSAIESGGITYSDGKPVTVSIGVAYARSVDGTADVVERADRALYRAKNAGRNRVVESPLVAV</sequence>
<feature type="transmembrane region" description="Helical" evidence="1">
    <location>
        <begin position="148"/>
        <end position="167"/>
    </location>
</feature>
<evidence type="ECO:0000313" key="3">
    <source>
        <dbReference type="EMBL" id="BDE06193.1"/>
    </source>
</evidence>
<evidence type="ECO:0000313" key="4">
    <source>
        <dbReference type="Proteomes" id="UP001317532"/>
    </source>
</evidence>
<dbReference type="SUPFAM" id="SSF55073">
    <property type="entry name" value="Nucleotide cyclase"/>
    <property type="match status" value="1"/>
</dbReference>
<protein>
    <recommendedName>
        <fullName evidence="2">GGDEF domain-containing protein</fullName>
    </recommendedName>
</protein>
<dbReference type="Gene3D" id="3.30.70.270">
    <property type="match status" value="1"/>
</dbReference>